<dbReference type="SUPFAM" id="SSF55174">
    <property type="entry name" value="Alpha-L RNA-binding motif"/>
    <property type="match status" value="1"/>
</dbReference>
<dbReference type="InterPro" id="IPR002305">
    <property type="entry name" value="aa-tRNA-synth_Ic"/>
</dbReference>
<evidence type="ECO:0000259" key="12">
    <source>
        <dbReference type="Pfam" id="PF22421"/>
    </source>
</evidence>
<dbReference type="InterPro" id="IPR024107">
    <property type="entry name" value="Tyr-tRNA-ligase_bac_1"/>
</dbReference>
<dbReference type="Pfam" id="PF22421">
    <property type="entry name" value="SYY_C-terminal"/>
    <property type="match status" value="1"/>
</dbReference>
<dbReference type="AlphaFoldDB" id="A0A6J6DZX8"/>
<dbReference type="Gene3D" id="3.10.290.10">
    <property type="entry name" value="RNA-binding S4 domain"/>
    <property type="match status" value="1"/>
</dbReference>
<comment type="subcellular location">
    <subcellularLocation>
        <location evidence="1">Cytoplasm</location>
    </subcellularLocation>
</comment>
<dbReference type="PROSITE" id="PS50889">
    <property type="entry name" value="S4"/>
    <property type="match status" value="1"/>
</dbReference>
<dbReference type="NCBIfam" id="TIGR00234">
    <property type="entry name" value="tyrS"/>
    <property type="match status" value="1"/>
</dbReference>
<dbReference type="EMBL" id="CAEZTP010000025">
    <property type="protein sequence ID" value="CAB4569641.1"/>
    <property type="molecule type" value="Genomic_DNA"/>
</dbReference>
<dbReference type="Gene3D" id="1.10.240.10">
    <property type="entry name" value="Tyrosyl-Transfer RNA Synthetase"/>
    <property type="match status" value="1"/>
</dbReference>
<dbReference type="SUPFAM" id="SSF52374">
    <property type="entry name" value="Nucleotidylyl transferase"/>
    <property type="match status" value="1"/>
</dbReference>
<evidence type="ECO:0000256" key="2">
    <source>
        <dbReference type="ARBA" id="ARBA00013160"/>
    </source>
</evidence>
<keyword evidence="5" id="KW-0547">Nucleotide-binding</keyword>
<dbReference type="Pfam" id="PF00579">
    <property type="entry name" value="tRNA-synt_1b"/>
    <property type="match status" value="1"/>
</dbReference>
<accession>A0A6J6DZX8</accession>
<dbReference type="InterPro" id="IPR014729">
    <property type="entry name" value="Rossmann-like_a/b/a_fold"/>
</dbReference>
<dbReference type="GO" id="GO:0006437">
    <property type="term" value="P:tyrosyl-tRNA aminoacylation"/>
    <property type="evidence" value="ECO:0007669"/>
    <property type="project" value="InterPro"/>
</dbReference>
<dbReference type="FunFam" id="1.10.240.10:FF:000001">
    <property type="entry name" value="Tyrosine--tRNA ligase"/>
    <property type="match status" value="1"/>
</dbReference>
<organism evidence="13">
    <name type="scientific">freshwater metagenome</name>
    <dbReference type="NCBI Taxonomy" id="449393"/>
    <lineage>
        <taxon>unclassified sequences</taxon>
        <taxon>metagenomes</taxon>
        <taxon>ecological metagenomes</taxon>
    </lineage>
</organism>
<evidence type="ECO:0000256" key="3">
    <source>
        <dbReference type="ARBA" id="ARBA00022490"/>
    </source>
</evidence>
<keyword evidence="6" id="KW-0067">ATP-binding</keyword>
<sequence>MNLIDDLRWRGLVAQSTDEAALAESLKSPLTLYVGFDPTAPSLHVGNLVVLLVLRRFQLAGHNPLALVGGATGLVGDPSGKNEERTLNSSDTVAEWVERIRKQVSAFLDFDAAKNPARVVNNLDWTQPMSAIEFLRDIGKHFSVNQMLARDSVASRLEAGGISYTEFSYQVLQSFDYLELYKRYNCTLQLGGSDQWGNIVAGLDLIRRVEQGNAHALTVPLLTKADGTKFGKTAGGSVWLDPEMTSPYAFFQYWLNTDDKDVINFLKVFSFKSHEEITNLEIKHNENPGLREAHRELARELTSLVHTPDVAARVEDASKALFGQGDLSLLDISTLTSALSELPRTTVSSGQEIPTWVDLIAATGVVDSKSAARRIVKEGGAYLNNEKISGEDFRPSKNDFLCGKYAVLRKGKRDLAAIELI</sequence>
<dbReference type="InterPro" id="IPR054608">
    <property type="entry name" value="SYY-like_C"/>
</dbReference>
<evidence type="ECO:0000256" key="6">
    <source>
        <dbReference type="ARBA" id="ARBA00022840"/>
    </source>
</evidence>
<evidence type="ECO:0000256" key="5">
    <source>
        <dbReference type="ARBA" id="ARBA00022741"/>
    </source>
</evidence>
<keyword evidence="8" id="KW-0648">Protein biosynthesis</keyword>
<evidence type="ECO:0000256" key="9">
    <source>
        <dbReference type="ARBA" id="ARBA00023146"/>
    </source>
</evidence>
<feature type="domain" description="Tyrosine--tRNA ligase SYY-like C-terminal" evidence="12">
    <location>
        <begin position="337"/>
        <end position="414"/>
    </location>
</feature>
<dbReference type="InterPro" id="IPR002307">
    <property type="entry name" value="Tyr-tRNA-ligase"/>
</dbReference>
<evidence type="ECO:0000256" key="4">
    <source>
        <dbReference type="ARBA" id="ARBA00022598"/>
    </source>
</evidence>
<dbReference type="FunFam" id="3.40.50.620:FF:000008">
    <property type="entry name" value="Tyrosine--tRNA ligase"/>
    <property type="match status" value="1"/>
</dbReference>
<dbReference type="GO" id="GO:0003723">
    <property type="term" value="F:RNA binding"/>
    <property type="evidence" value="ECO:0007669"/>
    <property type="project" value="UniProtKB-KW"/>
</dbReference>
<proteinExistence type="inferred from homology"/>
<protein>
    <recommendedName>
        <fullName evidence="2">tyrosine--tRNA ligase</fullName>
        <ecNumber evidence="2">6.1.1.1</ecNumber>
    </recommendedName>
    <alternativeName>
        <fullName evidence="10">Tyrosyl-tRNA synthetase</fullName>
    </alternativeName>
</protein>
<dbReference type="PROSITE" id="PS00178">
    <property type="entry name" value="AA_TRNA_LIGASE_I"/>
    <property type="match status" value="1"/>
</dbReference>
<name>A0A6J6DZX8_9ZZZZ</name>
<evidence type="ECO:0000256" key="10">
    <source>
        <dbReference type="ARBA" id="ARBA00033323"/>
    </source>
</evidence>
<dbReference type="GO" id="GO:0042802">
    <property type="term" value="F:identical protein binding"/>
    <property type="evidence" value="ECO:0007669"/>
    <property type="project" value="UniProtKB-ARBA"/>
</dbReference>
<gene>
    <name evidence="13" type="ORF">UFOPK1698_00448</name>
</gene>
<evidence type="ECO:0000313" key="13">
    <source>
        <dbReference type="EMBL" id="CAB4569641.1"/>
    </source>
</evidence>
<dbReference type="InterPro" id="IPR036986">
    <property type="entry name" value="S4_RNA-bd_sf"/>
</dbReference>
<comment type="catalytic activity">
    <reaction evidence="11">
        <text>tRNA(Tyr) + L-tyrosine + ATP = L-tyrosyl-tRNA(Tyr) + AMP + diphosphate + H(+)</text>
        <dbReference type="Rhea" id="RHEA:10220"/>
        <dbReference type="Rhea" id="RHEA-COMP:9706"/>
        <dbReference type="Rhea" id="RHEA-COMP:9707"/>
        <dbReference type="ChEBI" id="CHEBI:15378"/>
        <dbReference type="ChEBI" id="CHEBI:30616"/>
        <dbReference type="ChEBI" id="CHEBI:33019"/>
        <dbReference type="ChEBI" id="CHEBI:58315"/>
        <dbReference type="ChEBI" id="CHEBI:78442"/>
        <dbReference type="ChEBI" id="CHEBI:78536"/>
        <dbReference type="ChEBI" id="CHEBI:456215"/>
        <dbReference type="EC" id="6.1.1.1"/>
    </reaction>
</comment>
<dbReference type="GO" id="GO:0004831">
    <property type="term" value="F:tyrosine-tRNA ligase activity"/>
    <property type="evidence" value="ECO:0007669"/>
    <property type="project" value="UniProtKB-EC"/>
</dbReference>
<keyword evidence="4" id="KW-0436">Ligase</keyword>
<dbReference type="PANTHER" id="PTHR11766:SF0">
    <property type="entry name" value="TYROSINE--TRNA LIGASE, MITOCHONDRIAL"/>
    <property type="match status" value="1"/>
</dbReference>
<dbReference type="HAMAP" id="MF_02006">
    <property type="entry name" value="Tyr_tRNA_synth_type1"/>
    <property type="match status" value="1"/>
</dbReference>
<dbReference type="Gene3D" id="3.40.50.620">
    <property type="entry name" value="HUPs"/>
    <property type="match status" value="1"/>
</dbReference>
<evidence type="ECO:0000256" key="7">
    <source>
        <dbReference type="ARBA" id="ARBA00022884"/>
    </source>
</evidence>
<dbReference type="GO" id="GO:0005829">
    <property type="term" value="C:cytosol"/>
    <property type="evidence" value="ECO:0007669"/>
    <property type="project" value="TreeGrafter"/>
</dbReference>
<dbReference type="CDD" id="cd00805">
    <property type="entry name" value="TyrRS_core"/>
    <property type="match status" value="1"/>
</dbReference>
<dbReference type="PANTHER" id="PTHR11766">
    <property type="entry name" value="TYROSYL-TRNA SYNTHETASE"/>
    <property type="match status" value="1"/>
</dbReference>
<dbReference type="InterPro" id="IPR024088">
    <property type="entry name" value="Tyr-tRNA-ligase_bac-type"/>
</dbReference>
<reference evidence="13" key="1">
    <citation type="submission" date="2020-05" db="EMBL/GenBank/DDBJ databases">
        <authorList>
            <person name="Chiriac C."/>
            <person name="Salcher M."/>
            <person name="Ghai R."/>
            <person name="Kavagutti S V."/>
        </authorList>
    </citation>
    <scope>NUCLEOTIDE SEQUENCE</scope>
</reference>
<dbReference type="EC" id="6.1.1.1" evidence="2"/>
<keyword evidence="9" id="KW-0030">Aminoacyl-tRNA synthetase</keyword>
<keyword evidence="7" id="KW-0694">RNA-binding</keyword>
<evidence type="ECO:0000256" key="8">
    <source>
        <dbReference type="ARBA" id="ARBA00022917"/>
    </source>
</evidence>
<evidence type="ECO:0000256" key="11">
    <source>
        <dbReference type="ARBA" id="ARBA00048248"/>
    </source>
</evidence>
<dbReference type="PRINTS" id="PR01040">
    <property type="entry name" value="TRNASYNTHTYR"/>
</dbReference>
<dbReference type="GO" id="GO:0005524">
    <property type="term" value="F:ATP binding"/>
    <property type="evidence" value="ECO:0007669"/>
    <property type="project" value="UniProtKB-KW"/>
</dbReference>
<keyword evidence="3" id="KW-0963">Cytoplasm</keyword>
<dbReference type="InterPro" id="IPR001412">
    <property type="entry name" value="aa-tRNA-synth_I_CS"/>
</dbReference>
<evidence type="ECO:0000256" key="1">
    <source>
        <dbReference type="ARBA" id="ARBA00004496"/>
    </source>
</evidence>